<dbReference type="EMBL" id="SNZH01000004">
    <property type="protein sequence ID" value="TDR45836.1"/>
    <property type="molecule type" value="Genomic_DNA"/>
</dbReference>
<comment type="caution">
    <text evidence="3">The sequence shown here is derived from an EMBL/GenBank/DDBJ whole genome shotgun (WGS) entry which is preliminary data.</text>
</comment>
<dbReference type="OrthoDB" id="9956299at2"/>
<protein>
    <recommendedName>
        <fullName evidence="5">PAS domain-containing protein</fullName>
    </recommendedName>
</protein>
<sequence length="755" mass="82460">MSFLSFSSAVSAESWRRLLKRLQSTSRRARNEGVLYLILAVACALVAAAALRLLLIERAQAIQQDQELFTKTFGVRQEERELPYPGVVAGLLGTINYQVDDVHCVSGSPLLACRQKEALLQTVDRLFALALDINALPYDQSQEPGNCGEKLTGGVRDLLLGLWAGAAGDEGRRCAWMRAALQSIATARTEKNSEVMIPCPDSTNPAVAKSHGVGQAACEVFRRPGSPASLIPAQLTDFAVAARIQDHRLVKEAKVLADWIPDWEGDAKEIAGVAKLIDVAIVNAMAIVGDKTTAVAADGEVGGADGTGPPGDSAVTSLLEGAELRQAYFISPDNFLRIWTVDGDPIKDLPRTRQWSAAAYMRPFIVEGSRSPVRTRAYLDLGGNGLVSTECRPLWLGRGDSSVFLGAVCADLTLNITQNKELLKRLVSNRFLQIEPITVSMHNGATQVDSINLTIAPPYYDRRALTAAIDASKSGIAEISQTVRSIDVAGEAAFIVPIGKVSENKMQALVVSPAKSRGLGSRQSLLTIVLGISGFAYAAFTIMGVIKRREDEAVRSDLVIFRSLQTGVIETMIDGEQIVRANDRAEELLGITLPKVRTVATNSPLVYTRQFDLALEIIGDRWPDVKDSVDTNPPSYRELSGAEIYRRRTQGRTSRYWIHLRDKAPEEGWLVVQAGPLVRETSPHISGLLRPWSYALRAHETKAVGTYGTMERASSRRIRTLAAEWQIWHRKRRHNTPCAPLSTGQVVPRDEANDD</sequence>
<keyword evidence="4" id="KW-1185">Reference proteome</keyword>
<keyword evidence="2" id="KW-0472">Membrane</keyword>
<evidence type="ECO:0000256" key="2">
    <source>
        <dbReference type="SAM" id="Phobius"/>
    </source>
</evidence>
<gene>
    <name evidence="3" type="ORF">DFR29_104266</name>
</gene>
<dbReference type="RefSeq" id="WP_133818198.1">
    <property type="nucleotide sequence ID" value="NZ_SNZH01000004.1"/>
</dbReference>
<evidence type="ECO:0000256" key="1">
    <source>
        <dbReference type="SAM" id="MobiDB-lite"/>
    </source>
</evidence>
<dbReference type="Proteomes" id="UP000295293">
    <property type="component" value="Unassembled WGS sequence"/>
</dbReference>
<feature type="region of interest" description="Disordered" evidence="1">
    <location>
        <begin position="736"/>
        <end position="755"/>
    </location>
</feature>
<feature type="transmembrane region" description="Helical" evidence="2">
    <location>
        <begin position="36"/>
        <end position="55"/>
    </location>
</feature>
<evidence type="ECO:0000313" key="3">
    <source>
        <dbReference type="EMBL" id="TDR45836.1"/>
    </source>
</evidence>
<evidence type="ECO:0008006" key="5">
    <source>
        <dbReference type="Google" id="ProtNLM"/>
    </source>
</evidence>
<evidence type="ECO:0000313" key="4">
    <source>
        <dbReference type="Proteomes" id="UP000295293"/>
    </source>
</evidence>
<feature type="transmembrane region" description="Helical" evidence="2">
    <location>
        <begin position="525"/>
        <end position="546"/>
    </location>
</feature>
<name>A0A4V3DMU4_9GAMM</name>
<reference evidence="3 4" key="1">
    <citation type="submission" date="2019-03" db="EMBL/GenBank/DDBJ databases">
        <title>Genomic Encyclopedia of Type Strains, Phase IV (KMG-IV): sequencing the most valuable type-strain genomes for metagenomic binning, comparative biology and taxonomic classification.</title>
        <authorList>
            <person name="Goeker M."/>
        </authorList>
    </citation>
    <scope>NUCLEOTIDE SEQUENCE [LARGE SCALE GENOMIC DNA]</scope>
    <source>
        <strain evidence="3 4">DSM 21667</strain>
    </source>
</reference>
<accession>A0A4V3DMU4</accession>
<organism evidence="3 4">
    <name type="scientific">Tahibacter aquaticus</name>
    <dbReference type="NCBI Taxonomy" id="520092"/>
    <lineage>
        <taxon>Bacteria</taxon>
        <taxon>Pseudomonadati</taxon>
        <taxon>Pseudomonadota</taxon>
        <taxon>Gammaproteobacteria</taxon>
        <taxon>Lysobacterales</taxon>
        <taxon>Rhodanobacteraceae</taxon>
        <taxon>Tahibacter</taxon>
    </lineage>
</organism>
<keyword evidence="2" id="KW-1133">Transmembrane helix</keyword>
<keyword evidence="2" id="KW-0812">Transmembrane</keyword>
<dbReference type="AlphaFoldDB" id="A0A4V3DMU4"/>
<proteinExistence type="predicted"/>